<dbReference type="EMBL" id="LAZR01005456">
    <property type="protein sequence ID" value="KKM99809.1"/>
    <property type="molecule type" value="Genomic_DNA"/>
</dbReference>
<protein>
    <recommendedName>
        <fullName evidence="1">YspA cpYpsA-related SLOG domain-containing protein</fullName>
    </recommendedName>
</protein>
<feature type="domain" description="YspA cpYpsA-related SLOG" evidence="1">
    <location>
        <begin position="6"/>
        <end position="66"/>
    </location>
</feature>
<reference evidence="2" key="1">
    <citation type="journal article" date="2015" name="Nature">
        <title>Complex archaea that bridge the gap between prokaryotes and eukaryotes.</title>
        <authorList>
            <person name="Spang A."/>
            <person name="Saw J.H."/>
            <person name="Jorgensen S.L."/>
            <person name="Zaremba-Niedzwiedzka K."/>
            <person name="Martijn J."/>
            <person name="Lind A.E."/>
            <person name="van Eijk R."/>
            <person name="Schleper C."/>
            <person name="Guy L."/>
            <person name="Ettema T.J."/>
        </authorList>
    </citation>
    <scope>NUCLEOTIDE SEQUENCE</scope>
</reference>
<dbReference type="AlphaFoldDB" id="A0A0F9LXH8"/>
<evidence type="ECO:0000313" key="2">
    <source>
        <dbReference type="EMBL" id="KKM99809.1"/>
    </source>
</evidence>
<evidence type="ECO:0000259" key="1">
    <source>
        <dbReference type="Pfam" id="PF10686"/>
    </source>
</evidence>
<comment type="caution">
    <text evidence="2">The sequence shown here is derived from an EMBL/GenBank/DDBJ whole genome shotgun (WGS) entry which is preliminary data.</text>
</comment>
<dbReference type="Pfam" id="PF10686">
    <property type="entry name" value="YAcAr"/>
    <property type="match status" value="1"/>
</dbReference>
<proteinExistence type="predicted"/>
<accession>A0A0F9LXH8</accession>
<organism evidence="2">
    <name type="scientific">marine sediment metagenome</name>
    <dbReference type="NCBI Taxonomy" id="412755"/>
    <lineage>
        <taxon>unclassified sequences</taxon>
        <taxon>metagenomes</taxon>
        <taxon>ecological metagenomes</taxon>
    </lineage>
</organism>
<sequence>MKNPKRILICGGREWNNPYPILRELRVLPDSITTVIHGDARGADKLGGVIAEGLDLKVISIPANWKLNRRAAGFARNRKMLKMKPDIVLAFHEDISQSKGTKHMISIARAAGVEVRVFKK</sequence>
<name>A0A0F9LXH8_9ZZZZ</name>
<gene>
    <name evidence="2" type="ORF">LCGC14_1144260</name>
</gene>
<dbReference type="InterPro" id="IPR019627">
    <property type="entry name" value="YAcAr"/>
</dbReference>